<dbReference type="AlphaFoldDB" id="A0A3N5DMC7"/>
<evidence type="ECO:0000313" key="2">
    <source>
        <dbReference type="Proteomes" id="UP000275232"/>
    </source>
</evidence>
<accession>A0A3N5DMC7</accession>
<dbReference type="EMBL" id="RPFZ01000001">
    <property type="protein sequence ID" value="RPF72842.1"/>
    <property type="molecule type" value="Genomic_DNA"/>
</dbReference>
<comment type="caution">
    <text evidence="1">The sequence shown here is derived from an EMBL/GenBank/DDBJ whole genome shotgun (WGS) entry which is preliminary data.</text>
</comment>
<dbReference type="InterPro" id="IPR011200">
    <property type="entry name" value="UCP012608"/>
</dbReference>
<dbReference type="Pfam" id="PF10094">
    <property type="entry name" value="DUF2332"/>
    <property type="match status" value="1"/>
</dbReference>
<organism evidence="1 2">
    <name type="scientific">Aurantiacibacter spongiae</name>
    <dbReference type="NCBI Taxonomy" id="2488860"/>
    <lineage>
        <taxon>Bacteria</taxon>
        <taxon>Pseudomonadati</taxon>
        <taxon>Pseudomonadota</taxon>
        <taxon>Alphaproteobacteria</taxon>
        <taxon>Sphingomonadales</taxon>
        <taxon>Erythrobacteraceae</taxon>
        <taxon>Aurantiacibacter</taxon>
    </lineage>
</organism>
<protein>
    <submittedName>
        <fullName evidence="1">DUF2332 domain-containing protein</fullName>
    </submittedName>
</protein>
<dbReference type="PIRSF" id="PIRSF012608">
    <property type="entry name" value="UCP012608"/>
    <property type="match status" value="1"/>
</dbReference>
<dbReference type="Proteomes" id="UP000275232">
    <property type="component" value="Unassembled WGS sequence"/>
</dbReference>
<name>A0A3N5DMC7_9SPHN</name>
<keyword evidence="2" id="KW-1185">Reference proteome</keyword>
<reference evidence="1 2" key="1">
    <citation type="submission" date="2018-11" db="EMBL/GenBank/DDBJ databases">
        <title>Erythrobacter spongiae sp. nov., isolated from a marine sponge.</title>
        <authorList>
            <person name="Zhuang L."/>
            <person name="Luo L."/>
        </authorList>
    </citation>
    <scope>NUCLEOTIDE SEQUENCE [LARGE SCALE GENOMIC DNA]</scope>
    <source>
        <strain evidence="1 2">HN-E23</strain>
    </source>
</reference>
<sequence length="347" mass="38261">MGITSVPAAIRWQADHAEANGAPANARIIRALLAILETDTATGRRMANWQGLSLEDAMPLRVASGLHYLYLTDAEPRLGDVYQGLMTDQPVIDELVAETARSFDTILLPWLDTPPQTNEAGRSAAIMAGLLWLSERLGPQFALNEIGASAGINTMMGRFHFDLGGVNVGPSLSSIAIAPQWRGEAPPEAPVRIVGAKGCDTRPLDLTDPERALRLKSYIWPDARERMVRMDRAIAMAEKMPPEIVRQDAGDFVDQMLAAPQDEGVTRVLFHTVMWQYLPRETRDRITQAMETAGKDAGADRPLAWLALETNRDTLTQELRVRYWPGGGDARLLATAHPHGEWVEWLA</sequence>
<dbReference type="OrthoDB" id="7666987at2"/>
<proteinExistence type="predicted"/>
<gene>
    <name evidence="1" type="ORF">EG799_12270</name>
</gene>
<evidence type="ECO:0000313" key="1">
    <source>
        <dbReference type="EMBL" id="RPF72842.1"/>
    </source>
</evidence>